<reference evidence="2 3" key="1">
    <citation type="journal article" date="2011" name="J. Bacteriol.">
        <title>Genome sequence of the 1,4-dioxane-degrading Pseudonocardia dioxanivorans strain CB1190.</title>
        <authorList>
            <person name="Sales C.M."/>
            <person name="Mahendra S."/>
            <person name="Grostern A."/>
            <person name="Parales R.E."/>
            <person name="Goodwin L.A."/>
            <person name="Woyke T."/>
            <person name="Nolan M."/>
            <person name="Lapidus A."/>
            <person name="Chertkov O."/>
            <person name="Ovchinnikova G."/>
            <person name="Sczyrba A."/>
            <person name="Alvarez-Cohen L."/>
        </authorList>
    </citation>
    <scope>NUCLEOTIDE SEQUENCE [LARGE SCALE GENOMIC DNA]</scope>
    <source>
        <strain evidence="3">ATCC 55486 / DSM 44775 / JCM 13855 / CB1190</strain>
    </source>
</reference>
<gene>
    <name evidence="2" type="ordered locus">Psed_2426</name>
</gene>
<evidence type="ECO:0000313" key="3">
    <source>
        <dbReference type="Proteomes" id="UP000007809"/>
    </source>
</evidence>
<organism evidence="2 3">
    <name type="scientific">Pseudonocardia dioxanivorans (strain ATCC 55486 / DSM 44775 / JCM 13855 / CB1190)</name>
    <dbReference type="NCBI Taxonomy" id="675635"/>
    <lineage>
        <taxon>Bacteria</taxon>
        <taxon>Bacillati</taxon>
        <taxon>Actinomycetota</taxon>
        <taxon>Actinomycetes</taxon>
        <taxon>Pseudonocardiales</taxon>
        <taxon>Pseudonocardiaceae</taxon>
        <taxon>Pseudonocardia</taxon>
    </lineage>
</organism>
<proteinExistence type="predicted"/>
<accession>F4CWZ9</accession>
<dbReference type="Proteomes" id="UP000007809">
    <property type="component" value="Chromosome"/>
</dbReference>
<keyword evidence="3" id="KW-1185">Reference proteome</keyword>
<dbReference type="EMBL" id="CP002593">
    <property type="protein sequence ID" value="AEA24630.1"/>
    <property type="molecule type" value="Genomic_DNA"/>
</dbReference>
<dbReference type="HOGENOM" id="CLU_174034_0_0_11"/>
<evidence type="ECO:0000256" key="1">
    <source>
        <dbReference type="SAM" id="MobiDB-lite"/>
    </source>
</evidence>
<dbReference type="RefSeq" id="WP_013674554.1">
    <property type="nucleotide sequence ID" value="NC_015312.1"/>
</dbReference>
<dbReference type="KEGG" id="pdx:Psed_2426"/>
<evidence type="ECO:0000313" key="2">
    <source>
        <dbReference type="EMBL" id="AEA24630.1"/>
    </source>
</evidence>
<protein>
    <submittedName>
        <fullName evidence="2">Uncharacterized protein</fullName>
    </submittedName>
</protein>
<dbReference type="AlphaFoldDB" id="F4CWZ9"/>
<sequence>MGPGYVRGHPGAVGDRATPGDTVDTAATLVPFIVWLPSRETDEQIRRRHRRVVEHYLAWCRTDAGPARERRQRYEVAVARDGAPAEQITQALARFDEYRSILAMTRIPD</sequence>
<feature type="region of interest" description="Disordered" evidence="1">
    <location>
        <begin position="1"/>
        <end position="21"/>
    </location>
</feature>
<name>F4CWZ9_PSEUX</name>